<dbReference type="GeneID" id="20235071"/>
<dbReference type="RefSeq" id="XP_009063198.1">
    <property type="nucleotide sequence ID" value="XM_009064950.1"/>
</dbReference>
<reference evidence="2 3" key="1">
    <citation type="journal article" date="2013" name="Nature">
        <title>Insights into bilaterian evolution from three spiralian genomes.</title>
        <authorList>
            <person name="Simakov O."/>
            <person name="Marletaz F."/>
            <person name="Cho S.J."/>
            <person name="Edsinger-Gonzales E."/>
            <person name="Havlak P."/>
            <person name="Hellsten U."/>
            <person name="Kuo D.H."/>
            <person name="Larsson T."/>
            <person name="Lv J."/>
            <person name="Arendt D."/>
            <person name="Savage R."/>
            <person name="Osoegawa K."/>
            <person name="de Jong P."/>
            <person name="Grimwood J."/>
            <person name="Chapman J.A."/>
            <person name="Shapiro H."/>
            <person name="Aerts A."/>
            <person name="Otillar R.P."/>
            <person name="Terry A.Y."/>
            <person name="Boore J.L."/>
            <person name="Grigoriev I.V."/>
            <person name="Lindberg D.R."/>
            <person name="Seaver E.C."/>
            <person name="Weisblat D.A."/>
            <person name="Putnam N.H."/>
            <person name="Rokhsar D.S."/>
        </authorList>
    </citation>
    <scope>NUCLEOTIDE SEQUENCE [LARGE SCALE GENOMIC DNA]</scope>
</reference>
<dbReference type="STRING" id="225164.V3ZU51"/>
<dbReference type="EMBL" id="KB203177">
    <property type="protein sequence ID" value="ESO86115.1"/>
    <property type="molecule type" value="Genomic_DNA"/>
</dbReference>
<accession>V3ZU51</accession>
<dbReference type="OrthoDB" id="96314at2759"/>
<gene>
    <name evidence="2" type="ORF">LOTGIDRAFT_146130</name>
</gene>
<comment type="similarity">
    <text evidence="1">Belongs to the sulfatase family.</text>
</comment>
<evidence type="ECO:0000313" key="2">
    <source>
        <dbReference type="EMBL" id="ESO86115.1"/>
    </source>
</evidence>
<dbReference type="PANTHER" id="PTHR43108:SF16">
    <property type="entry name" value="EXTRACELLULAR SULFATASE SULF-1 HOMOLOG"/>
    <property type="match status" value="1"/>
</dbReference>
<protein>
    <submittedName>
        <fullName evidence="2">Uncharacterized protein</fullName>
    </submittedName>
</protein>
<dbReference type="CTD" id="20235071"/>
<dbReference type="KEGG" id="lgi:LOTGIDRAFT_146130"/>
<organism evidence="2 3">
    <name type="scientific">Lottia gigantea</name>
    <name type="common">Giant owl limpet</name>
    <dbReference type="NCBI Taxonomy" id="225164"/>
    <lineage>
        <taxon>Eukaryota</taxon>
        <taxon>Metazoa</taxon>
        <taxon>Spiralia</taxon>
        <taxon>Lophotrochozoa</taxon>
        <taxon>Mollusca</taxon>
        <taxon>Gastropoda</taxon>
        <taxon>Patellogastropoda</taxon>
        <taxon>Lottioidea</taxon>
        <taxon>Lottiidae</taxon>
        <taxon>Lottia</taxon>
    </lineage>
</organism>
<evidence type="ECO:0000313" key="3">
    <source>
        <dbReference type="Proteomes" id="UP000030746"/>
    </source>
</evidence>
<dbReference type="AlphaFoldDB" id="V3ZU51"/>
<dbReference type="Proteomes" id="UP000030746">
    <property type="component" value="Unassembled WGS sequence"/>
</dbReference>
<dbReference type="HOGENOM" id="CLU_2815341_0_0_1"/>
<evidence type="ECO:0000256" key="1">
    <source>
        <dbReference type="ARBA" id="ARBA00008779"/>
    </source>
</evidence>
<keyword evidence="3" id="KW-1185">Reference proteome</keyword>
<dbReference type="GO" id="GO:0008449">
    <property type="term" value="F:N-acetylglucosamine-6-sulfatase activity"/>
    <property type="evidence" value="ECO:0007669"/>
    <property type="project" value="TreeGrafter"/>
</dbReference>
<dbReference type="GO" id="GO:0005539">
    <property type="term" value="F:glycosaminoglycan binding"/>
    <property type="evidence" value="ECO:0007669"/>
    <property type="project" value="TreeGrafter"/>
</dbReference>
<name>V3ZU51_LOTGI</name>
<dbReference type="PANTHER" id="PTHR43108">
    <property type="entry name" value="N-ACETYLGLUCOSAMINE-6-SULFATASE FAMILY MEMBER"/>
    <property type="match status" value="1"/>
</dbReference>
<proteinExistence type="inferred from homology"/>
<sequence length="67" mass="8013">MYYRTPSWNFAPNPDKQWLLNNTGRMLPIHQKFTDLLQRRRLQTLQSVDDLVQKVGLYTILLNILLL</sequence>